<keyword evidence="5 10" id="KW-1133">Transmembrane helix</keyword>
<protein>
    <recommendedName>
        <fullName evidence="10">Glycerol-3-phosphate acyltransferase</fullName>
    </recommendedName>
    <alternativeName>
        <fullName evidence="10">Acyl-PO4 G3P acyltransferase</fullName>
    </alternativeName>
    <alternativeName>
        <fullName evidence="10">Acyl-phosphate--glycerol-3-phosphate acyltransferase</fullName>
    </alternativeName>
    <alternativeName>
        <fullName evidence="10">G3P acyltransferase</fullName>
        <shortName evidence="10">GPAT</shortName>
        <ecNumber evidence="10">2.3.1.275</ecNumber>
    </alternativeName>
    <alternativeName>
        <fullName evidence="10">Lysophosphatidic acid synthase</fullName>
        <shortName evidence="10">LPA synthase</shortName>
    </alternativeName>
</protein>
<evidence type="ECO:0000313" key="12">
    <source>
        <dbReference type="Proteomes" id="UP000509660"/>
    </source>
</evidence>
<dbReference type="NCBIfam" id="TIGR00023">
    <property type="entry name" value="glycerol-3-phosphate 1-O-acyltransferase PlsY"/>
    <property type="match status" value="1"/>
</dbReference>
<evidence type="ECO:0000256" key="5">
    <source>
        <dbReference type="ARBA" id="ARBA00022989"/>
    </source>
</evidence>
<comment type="function">
    <text evidence="10">Catalyzes the transfer of an acyl group from acyl-phosphate (acyl-PO(4)) to glycerol-3-phosphate (G3P) to form lysophosphatidic acid (LPA). This enzyme utilizes acyl-phosphate as fatty acyl donor, but not acyl-CoA or acyl-ACP.</text>
</comment>
<dbReference type="Pfam" id="PF02660">
    <property type="entry name" value="G3P_acyltransf"/>
    <property type="match status" value="1"/>
</dbReference>
<keyword evidence="2 10" id="KW-0444">Lipid biosynthesis</keyword>
<gene>
    <name evidence="10 11" type="primary">plsY</name>
    <name evidence="11" type="ORF">HV559_05715</name>
</gene>
<evidence type="ECO:0000256" key="9">
    <source>
        <dbReference type="ARBA" id="ARBA00023264"/>
    </source>
</evidence>
<keyword evidence="6 10" id="KW-0443">Lipid metabolism</keyword>
<dbReference type="PANTHER" id="PTHR30309">
    <property type="entry name" value="INNER MEMBRANE PROTEIN YGIH"/>
    <property type="match status" value="1"/>
</dbReference>
<keyword evidence="4 10" id="KW-0812">Transmembrane</keyword>
<evidence type="ECO:0000256" key="6">
    <source>
        <dbReference type="ARBA" id="ARBA00023098"/>
    </source>
</evidence>
<evidence type="ECO:0000256" key="1">
    <source>
        <dbReference type="ARBA" id="ARBA00022475"/>
    </source>
</evidence>
<proteinExistence type="inferred from homology"/>
<dbReference type="Proteomes" id="UP000509660">
    <property type="component" value="Chromosome"/>
</dbReference>
<dbReference type="RefSeq" id="WP_176809795.1">
    <property type="nucleotide sequence ID" value="NZ_CP055306.1"/>
</dbReference>
<sequence length="201" mass="21576">MILIPYLLILIAYLLGSISSAVIFCKLAGLADPREVGSHNAGATNVLRIGGKSAALGVLLFDILKGTLPVAIGVSFNLSPSALGVIALAVCLGHIFPIFFQFKGGKGVATALGAISALSFVVVGGAIGTWLLVFLISGYSSLSAVLTALIVPFYIWWFEPQFTFPVALVCCLLVYRHHDNIQRLWRGQEDKMWDKLKKKNA</sequence>
<dbReference type="SMART" id="SM01207">
    <property type="entry name" value="G3P_acyltransf"/>
    <property type="match status" value="1"/>
</dbReference>
<comment type="subunit">
    <text evidence="10">Probably interacts with PlsX.</text>
</comment>
<dbReference type="GO" id="GO:0005886">
    <property type="term" value="C:plasma membrane"/>
    <property type="evidence" value="ECO:0007669"/>
    <property type="project" value="UniProtKB-SubCell"/>
</dbReference>
<evidence type="ECO:0000256" key="4">
    <source>
        <dbReference type="ARBA" id="ARBA00022692"/>
    </source>
</evidence>
<keyword evidence="12" id="KW-1185">Reference proteome</keyword>
<reference evidence="11 12" key="1">
    <citation type="submission" date="2020-06" db="EMBL/GenBank/DDBJ databases">
        <title>Mannheimia pernigra sp. nov. isolated from bovine respiratory tract.</title>
        <authorList>
            <person name="Kuhnert P."/>
            <person name="Akarsu-Egger H."/>
        </authorList>
    </citation>
    <scope>NUCLEOTIDE SEQUENCE [LARGE SCALE GENOMIC DNA]</scope>
    <source>
        <strain evidence="11 12">BNO311</strain>
    </source>
</reference>
<comment type="catalytic activity">
    <reaction evidence="10">
        <text>an acyl phosphate + sn-glycerol 3-phosphate = a 1-acyl-sn-glycero-3-phosphate + phosphate</text>
        <dbReference type="Rhea" id="RHEA:34075"/>
        <dbReference type="ChEBI" id="CHEBI:43474"/>
        <dbReference type="ChEBI" id="CHEBI:57597"/>
        <dbReference type="ChEBI" id="CHEBI:57970"/>
        <dbReference type="ChEBI" id="CHEBI:59918"/>
        <dbReference type="EC" id="2.3.1.275"/>
    </reaction>
</comment>
<feature type="transmembrane region" description="Helical" evidence="10">
    <location>
        <begin position="6"/>
        <end position="25"/>
    </location>
</feature>
<evidence type="ECO:0000256" key="2">
    <source>
        <dbReference type="ARBA" id="ARBA00022516"/>
    </source>
</evidence>
<dbReference type="EC" id="2.3.1.275" evidence="10"/>
<dbReference type="GO" id="GO:0008654">
    <property type="term" value="P:phospholipid biosynthetic process"/>
    <property type="evidence" value="ECO:0007669"/>
    <property type="project" value="UniProtKB-UniRule"/>
</dbReference>
<keyword evidence="9 10" id="KW-1208">Phospholipid metabolism</keyword>
<comment type="pathway">
    <text evidence="10">Lipid metabolism; phospholipid metabolism.</text>
</comment>
<keyword evidence="7 10" id="KW-0472">Membrane</keyword>
<evidence type="ECO:0000256" key="10">
    <source>
        <dbReference type="HAMAP-Rule" id="MF_01043"/>
    </source>
</evidence>
<dbReference type="AlphaFoldDB" id="A0A7D5DXW2"/>
<keyword evidence="8 10" id="KW-0594">Phospholipid biosynthesis</keyword>
<keyword evidence="3 10" id="KW-0808">Transferase</keyword>
<feature type="transmembrane region" description="Helical" evidence="10">
    <location>
        <begin position="112"/>
        <end position="133"/>
    </location>
</feature>
<accession>A0A7D5DXW2</accession>
<keyword evidence="1 10" id="KW-1003">Cell membrane</keyword>
<comment type="similarity">
    <text evidence="10">Belongs to the PlsY family.</text>
</comment>
<dbReference type="HAMAP" id="MF_01043">
    <property type="entry name" value="PlsY"/>
    <property type="match status" value="1"/>
</dbReference>
<dbReference type="EMBL" id="CP055306">
    <property type="protein sequence ID" value="QLB40405.1"/>
    <property type="molecule type" value="Genomic_DNA"/>
</dbReference>
<feature type="transmembrane region" description="Helical" evidence="10">
    <location>
        <begin position="153"/>
        <end position="175"/>
    </location>
</feature>
<evidence type="ECO:0000313" key="11">
    <source>
        <dbReference type="EMBL" id="QLB40405.1"/>
    </source>
</evidence>
<keyword evidence="11" id="KW-0012">Acyltransferase</keyword>
<dbReference type="GO" id="GO:0043772">
    <property type="term" value="F:acyl-phosphate glycerol-3-phosphate acyltransferase activity"/>
    <property type="evidence" value="ECO:0007669"/>
    <property type="project" value="UniProtKB-UniRule"/>
</dbReference>
<dbReference type="InterPro" id="IPR003811">
    <property type="entry name" value="G3P_acylTferase_PlsY"/>
</dbReference>
<dbReference type="PANTHER" id="PTHR30309:SF0">
    <property type="entry name" value="GLYCEROL-3-PHOSPHATE ACYLTRANSFERASE-RELATED"/>
    <property type="match status" value="1"/>
</dbReference>
<evidence type="ECO:0000256" key="8">
    <source>
        <dbReference type="ARBA" id="ARBA00023209"/>
    </source>
</evidence>
<evidence type="ECO:0000256" key="3">
    <source>
        <dbReference type="ARBA" id="ARBA00022679"/>
    </source>
</evidence>
<organism evidence="11 12">
    <name type="scientific">Mannheimia pernigra</name>
    <dbReference type="NCBI Taxonomy" id="111844"/>
    <lineage>
        <taxon>Bacteria</taxon>
        <taxon>Pseudomonadati</taxon>
        <taxon>Pseudomonadota</taxon>
        <taxon>Gammaproteobacteria</taxon>
        <taxon>Pasteurellales</taxon>
        <taxon>Pasteurellaceae</taxon>
        <taxon>Mannheimia</taxon>
    </lineage>
</organism>
<feature type="transmembrane region" description="Helical" evidence="10">
    <location>
        <begin position="82"/>
        <end position="100"/>
    </location>
</feature>
<comment type="subcellular location">
    <subcellularLocation>
        <location evidence="10">Cell membrane</location>
        <topology evidence="10">Multi-pass membrane protein</topology>
    </subcellularLocation>
</comment>
<dbReference type="UniPathway" id="UPA00085"/>
<name>A0A7D5DXW2_9PAST</name>
<evidence type="ECO:0000256" key="7">
    <source>
        <dbReference type="ARBA" id="ARBA00023136"/>
    </source>
</evidence>